<sequence>MMESIGAWVVFFLVIVALGLFNRRFKYSAKVRESYEELTSLAERTRKGRTTKADLARWDAALARLEKYPSEYNKLDQEIGLRKAYVHYLEQHYPEDERLPELREAAGFQKDSVWGIKIKS</sequence>
<evidence type="ECO:0000313" key="2">
    <source>
        <dbReference type="EMBL" id="MEA3571119.1"/>
    </source>
</evidence>
<keyword evidence="1" id="KW-0812">Transmembrane</keyword>
<gene>
    <name evidence="2" type="ORF">U9M73_14195</name>
</gene>
<dbReference type="RefSeq" id="WP_260071925.1">
    <property type="nucleotide sequence ID" value="NZ_CBCSKM010000033.1"/>
</dbReference>
<dbReference type="Proteomes" id="UP001292216">
    <property type="component" value="Unassembled WGS sequence"/>
</dbReference>
<accession>A0ABU5PME4</accession>
<name>A0ABU5PME4_9BACL</name>
<feature type="transmembrane region" description="Helical" evidence="1">
    <location>
        <begin position="6"/>
        <end position="22"/>
    </location>
</feature>
<proteinExistence type="predicted"/>
<reference evidence="2 3" key="1">
    <citation type="submission" date="2023-12" db="EMBL/GenBank/DDBJ databases">
        <title>Whole genome sequencing of Paenibacillus phoenicis isolated from the Phoenix Mars Lander spacecraft assembly facility.</title>
        <authorList>
            <person name="Garcia A."/>
            <person name="Venkateswaran K."/>
        </authorList>
    </citation>
    <scope>NUCLEOTIDE SEQUENCE [LARGE SCALE GENOMIC DNA]</scope>
    <source>
        <strain evidence="2 3">3PO2SA</strain>
    </source>
</reference>
<evidence type="ECO:0000256" key="1">
    <source>
        <dbReference type="SAM" id="Phobius"/>
    </source>
</evidence>
<dbReference type="EMBL" id="JAYERP010000001">
    <property type="protein sequence ID" value="MEA3571119.1"/>
    <property type="molecule type" value="Genomic_DNA"/>
</dbReference>
<keyword evidence="1" id="KW-0472">Membrane</keyword>
<organism evidence="2 3">
    <name type="scientific">Paenibacillus phoenicis</name>
    <dbReference type="NCBI Taxonomy" id="554117"/>
    <lineage>
        <taxon>Bacteria</taxon>
        <taxon>Bacillati</taxon>
        <taxon>Bacillota</taxon>
        <taxon>Bacilli</taxon>
        <taxon>Bacillales</taxon>
        <taxon>Paenibacillaceae</taxon>
        <taxon>Paenibacillus</taxon>
    </lineage>
</organism>
<evidence type="ECO:0000313" key="3">
    <source>
        <dbReference type="Proteomes" id="UP001292216"/>
    </source>
</evidence>
<protein>
    <recommendedName>
        <fullName evidence="4">Septation ring formation regulator EzrA</fullName>
    </recommendedName>
</protein>
<comment type="caution">
    <text evidence="2">The sequence shown here is derived from an EMBL/GenBank/DDBJ whole genome shotgun (WGS) entry which is preliminary data.</text>
</comment>
<evidence type="ECO:0008006" key="4">
    <source>
        <dbReference type="Google" id="ProtNLM"/>
    </source>
</evidence>
<keyword evidence="1" id="KW-1133">Transmembrane helix</keyword>
<keyword evidence="3" id="KW-1185">Reference proteome</keyword>